<feature type="region of interest" description="Disordered" evidence="1">
    <location>
        <begin position="51"/>
        <end position="72"/>
    </location>
</feature>
<reference evidence="2 3" key="1">
    <citation type="journal article" date="2014" name="Agronomy (Basel)">
        <title>A Draft Genome Sequence for Ensete ventricosum, the Drought-Tolerant Tree Against Hunger.</title>
        <authorList>
            <person name="Harrison J."/>
            <person name="Moore K.A."/>
            <person name="Paszkiewicz K."/>
            <person name="Jones T."/>
            <person name="Grant M."/>
            <person name="Ambacheew D."/>
            <person name="Muzemil S."/>
            <person name="Studholme D.J."/>
        </authorList>
    </citation>
    <scope>NUCLEOTIDE SEQUENCE [LARGE SCALE GENOMIC DNA]</scope>
</reference>
<name>A0A426XAK5_ENSVE</name>
<comment type="caution">
    <text evidence="2">The sequence shown here is derived from an EMBL/GenBank/DDBJ whole genome shotgun (WGS) entry which is preliminary data.</text>
</comment>
<dbReference type="Proteomes" id="UP000287651">
    <property type="component" value="Unassembled WGS sequence"/>
</dbReference>
<feature type="compositionally biased region" description="Basic residues" evidence="1">
    <location>
        <begin position="55"/>
        <end position="64"/>
    </location>
</feature>
<evidence type="ECO:0000313" key="2">
    <source>
        <dbReference type="EMBL" id="RRT36492.1"/>
    </source>
</evidence>
<protein>
    <submittedName>
        <fullName evidence="2">Uncharacterized protein</fullName>
    </submittedName>
</protein>
<organism evidence="2 3">
    <name type="scientific">Ensete ventricosum</name>
    <name type="common">Abyssinian banana</name>
    <name type="synonym">Musa ensete</name>
    <dbReference type="NCBI Taxonomy" id="4639"/>
    <lineage>
        <taxon>Eukaryota</taxon>
        <taxon>Viridiplantae</taxon>
        <taxon>Streptophyta</taxon>
        <taxon>Embryophyta</taxon>
        <taxon>Tracheophyta</taxon>
        <taxon>Spermatophyta</taxon>
        <taxon>Magnoliopsida</taxon>
        <taxon>Liliopsida</taxon>
        <taxon>Zingiberales</taxon>
        <taxon>Musaceae</taxon>
        <taxon>Ensete</taxon>
    </lineage>
</organism>
<evidence type="ECO:0000313" key="3">
    <source>
        <dbReference type="Proteomes" id="UP000287651"/>
    </source>
</evidence>
<dbReference type="AlphaFoldDB" id="A0A426XAK5"/>
<gene>
    <name evidence="2" type="ORF">B296_00054581</name>
</gene>
<evidence type="ECO:0000256" key="1">
    <source>
        <dbReference type="SAM" id="MobiDB-lite"/>
    </source>
</evidence>
<proteinExistence type="predicted"/>
<accession>A0A426XAK5</accession>
<sequence length="95" mass="10560">SAPQSLPINSCRITLTSLMQTVGGRYKAAGMEGPIDFRIVCFPKTPLAEDCDRRKQGRRRRGRREHGDAPLRGRRFGADFYIPCPAAALPPSLDF</sequence>
<feature type="non-terminal residue" evidence="2">
    <location>
        <position position="1"/>
    </location>
</feature>
<dbReference type="EMBL" id="AMZH03023525">
    <property type="protein sequence ID" value="RRT36492.1"/>
    <property type="molecule type" value="Genomic_DNA"/>
</dbReference>